<dbReference type="PROSITE" id="PS50297">
    <property type="entry name" value="ANK_REP_REGION"/>
    <property type="match status" value="1"/>
</dbReference>
<keyword evidence="1" id="KW-0040">ANK repeat</keyword>
<feature type="repeat" description="ANK" evidence="1">
    <location>
        <begin position="121"/>
        <end position="153"/>
    </location>
</feature>
<feature type="non-terminal residue" evidence="2">
    <location>
        <position position="1"/>
    </location>
</feature>
<keyword evidence="3" id="KW-1185">Reference proteome</keyword>
<dbReference type="OrthoDB" id="539213at2759"/>
<dbReference type="InterPro" id="IPR002110">
    <property type="entry name" value="Ankyrin_rpt"/>
</dbReference>
<proteinExistence type="predicted"/>
<comment type="caution">
    <text evidence="2">The sequence shown here is derived from an EMBL/GenBank/DDBJ whole genome shotgun (WGS) entry which is preliminary data.</text>
</comment>
<dbReference type="Proteomes" id="UP000023152">
    <property type="component" value="Unassembled WGS sequence"/>
</dbReference>
<evidence type="ECO:0000313" key="3">
    <source>
        <dbReference type="Proteomes" id="UP000023152"/>
    </source>
</evidence>
<protein>
    <submittedName>
        <fullName evidence="2">Uncharacterized protein</fullName>
    </submittedName>
</protein>
<dbReference type="SMART" id="SM00248">
    <property type="entry name" value="ANK"/>
    <property type="match status" value="2"/>
</dbReference>
<evidence type="ECO:0000256" key="1">
    <source>
        <dbReference type="PROSITE-ProRule" id="PRU00023"/>
    </source>
</evidence>
<dbReference type="InterPro" id="IPR036770">
    <property type="entry name" value="Ankyrin_rpt-contain_sf"/>
</dbReference>
<dbReference type="PROSITE" id="PS50088">
    <property type="entry name" value="ANK_REPEAT"/>
    <property type="match status" value="1"/>
</dbReference>
<reference evidence="2 3" key="1">
    <citation type="journal article" date="2013" name="Curr. Biol.">
        <title>The Genome of the Foraminiferan Reticulomyxa filosa.</title>
        <authorList>
            <person name="Glockner G."/>
            <person name="Hulsmann N."/>
            <person name="Schleicher M."/>
            <person name="Noegel A.A."/>
            <person name="Eichinger L."/>
            <person name="Gallinger C."/>
            <person name="Pawlowski J."/>
            <person name="Sierra R."/>
            <person name="Euteneuer U."/>
            <person name="Pillet L."/>
            <person name="Moustafa A."/>
            <person name="Platzer M."/>
            <person name="Groth M."/>
            <person name="Szafranski K."/>
            <person name="Schliwa M."/>
        </authorList>
    </citation>
    <scope>NUCLEOTIDE SEQUENCE [LARGE SCALE GENOMIC DNA]</scope>
</reference>
<accession>X6LJY4</accession>
<evidence type="ECO:0000313" key="2">
    <source>
        <dbReference type="EMBL" id="ETO01437.1"/>
    </source>
</evidence>
<sequence>LLVIHLLERVKNKNKWYVDTLSKISEDMWKYATIDRLKENIQMKNENTLMNKEKWNNSSIDRDVEYPCLNDEIEEISNDENAFKGCYTVVHEAAMSGDLSQFKLVLQNHPDIDINDSYNEHRQTPLHLAINNQHWDIARYCIKQGVYIDIRGGVLSIFLF</sequence>
<dbReference type="SUPFAM" id="SSF48403">
    <property type="entry name" value="Ankyrin repeat"/>
    <property type="match status" value="1"/>
</dbReference>
<organism evidence="2 3">
    <name type="scientific">Reticulomyxa filosa</name>
    <dbReference type="NCBI Taxonomy" id="46433"/>
    <lineage>
        <taxon>Eukaryota</taxon>
        <taxon>Sar</taxon>
        <taxon>Rhizaria</taxon>
        <taxon>Retaria</taxon>
        <taxon>Foraminifera</taxon>
        <taxon>Monothalamids</taxon>
        <taxon>Reticulomyxidae</taxon>
        <taxon>Reticulomyxa</taxon>
    </lineage>
</organism>
<dbReference type="Gene3D" id="1.25.40.20">
    <property type="entry name" value="Ankyrin repeat-containing domain"/>
    <property type="match status" value="1"/>
</dbReference>
<dbReference type="AlphaFoldDB" id="X6LJY4"/>
<gene>
    <name evidence="2" type="ORF">RFI_36003</name>
</gene>
<dbReference type="EMBL" id="ASPP01038307">
    <property type="protein sequence ID" value="ETO01437.1"/>
    <property type="molecule type" value="Genomic_DNA"/>
</dbReference>
<dbReference type="Pfam" id="PF12796">
    <property type="entry name" value="Ank_2"/>
    <property type="match status" value="1"/>
</dbReference>
<name>X6LJY4_RETFI</name>